<evidence type="ECO:0000256" key="4">
    <source>
        <dbReference type="PIRSR" id="PIRSR001220-2"/>
    </source>
</evidence>
<evidence type="ECO:0000256" key="3">
    <source>
        <dbReference type="PIRSR" id="PIRSR001220-1"/>
    </source>
</evidence>
<dbReference type="FunFam" id="3.40.50.1170:FF:000001">
    <property type="entry name" value="L-asparaginase 2"/>
    <property type="match status" value="1"/>
</dbReference>
<dbReference type="PROSITE" id="PS51732">
    <property type="entry name" value="ASN_GLN_ASE_3"/>
    <property type="match status" value="1"/>
</dbReference>
<gene>
    <name evidence="8" type="ORF">DW674_08910</name>
</gene>
<dbReference type="InterPro" id="IPR027474">
    <property type="entry name" value="L-asparaginase_N"/>
</dbReference>
<proteinExistence type="inferred from homology"/>
<dbReference type="PIRSF" id="PIRSF001220">
    <property type="entry name" value="L-ASNase_gatD"/>
    <property type="match status" value="1"/>
</dbReference>
<dbReference type="AlphaFoldDB" id="A0A414NVG5"/>
<name>A0A414NVG5_9FIRM</name>
<dbReference type="Pfam" id="PF00710">
    <property type="entry name" value="Asparaginase"/>
    <property type="match status" value="1"/>
</dbReference>
<dbReference type="EMBL" id="QRHE01000009">
    <property type="protein sequence ID" value="RHF50960.1"/>
    <property type="molecule type" value="Genomic_DNA"/>
</dbReference>
<evidence type="ECO:0000313" key="9">
    <source>
        <dbReference type="Proteomes" id="UP000283442"/>
    </source>
</evidence>
<evidence type="ECO:0000259" key="7">
    <source>
        <dbReference type="Pfam" id="PF17763"/>
    </source>
</evidence>
<dbReference type="Pfam" id="PF17763">
    <property type="entry name" value="Asparaginase_C"/>
    <property type="match status" value="1"/>
</dbReference>
<evidence type="ECO:0000256" key="5">
    <source>
        <dbReference type="PROSITE-ProRule" id="PRU10100"/>
    </source>
</evidence>
<feature type="domain" description="L-asparaginase N-terminal" evidence="6">
    <location>
        <begin position="3"/>
        <end position="193"/>
    </location>
</feature>
<dbReference type="PIRSF" id="PIRSF500176">
    <property type="entry name" value="L_ASNase"/>
    <property type="match status" value="1"/>
</dbReference>
<dbReference type="InterPro" id="IPR006034">
    <property type="entry name" value="Asparaginase/glutaminase-like"/>
</dbReference>
<dbReference type="SFLD" id="SFLDS00057">
    <property type="entry name" value="Glutaminase/Asparaginase"/>
    <property type="match status" value="1"/>
</dbReference>
<feature type="binding site" evidence="4">
    <location>
        <position position="56"/>
    </location>
    <ligand>
        <name>substrate</name>
    </ligand>
</feature>
<dbReference type="PROSITE" id="PS00917">
    <property type="entry name" value="ASN_GLN_ASE_2"/>
    <property type="match status" value="1"/>
</dbReference>
<accession>A0A414NVG5</accession>
<feature type="active site" evidence="5">
    <location>
        <position position="89"/>
    </location>
</feature>
<organism evidence="8 9">
    <name type="scientific">Mitsuokella multacida</name>
    <dbReference type="NCBI Taxonomy" id="52226"/>
    <lineage>
        <taxon>Bacteria</taxon>
        <taxon>Bacillati</taxon>
        <taxon>Bacillota</taxon>
        <taxon>Negativicutes</taxon>
        <taxon>Selenomonadales</taxon>
        <taxon>Selenomonadaceae</taxon>
        <taxon>Mitsuokella</taxon>
    </lineage>
</organism>
<dbReference type="SUPFAM" id="SSF53774">
    <property type="entry name" value="Glutaminase/Asparaginase"/>
    <property type="match status" value="1"/>
</dbReference>
<dbReference type="PRINTS" id="PR00139">
    <property type="entry name" value="ASNGLNASE"/>
</dbReference>
<dbReference type="SMART" id="SM00870">
    <property type="entry name" value="Asparaginase"/>
    <property type="match status" value="1"/>
</dbReference>
<dbReference type="Gene3D" id="3.40.50.40">
    <property type="match status" value="1"/>
</dbReference>
<dbReference type="InterPro" id="IPR004550">
    <property type="entry name" value="AsnASE_II"/>
</dbReference>
<dbReference type="GO" id="GO:0006528">
    <property type="term" value="P:asparagine metabolic process"/>
    <property type="evidence" value="ECO:0007669"/>
    <property type="project" value="InterPro"/>
</dbReference>
<comment type="similarity">
    <text evidence="1">Belongs to the asparaginase 1 family.</text>
</comment>
<dbReference type="PANTHER" id="PTHR11707:SF28">
    <property type="entry name" value="60 KDA LYSOPHOSPHOLIPASE"/>
    <property type="match status" value="1"/>
</dbReference>
<dbReference type="InterPro" id="IPR036152">
    <property type="entry name" value="Asp/glu_Ase-like_sf"/>
</dbReference>
<dbReference type="GO" id="GO:0004067">
    <property type="term" value="F:asparaginase activity"/>
    <property type="evidence" value="ECO:0007669"/>
    <property type="project" value="UniProtKB-UniRule"/>
</dbReference>
<dbReference type="PANTHER" id="PTHR11707">
    <property type="entry name" value="L-ASPARAGINASE"/>
    <property type="match status" value="1"/>
</dbReference>
<protein>
    <submittedName>
        <fullName evidence="8">Asparaginase</fullName>
    </submittedName>
</protein>
<dbReference type="Gene3D" id="3.40.50.1170">
    <property type="entry name" value="L-asparaginase, N-terminal domain"/>
    <property type="match status" value="1"/>
</dbReference>
<reference evidence="8 9" key="1">
    <citation type="submission" date="2018-08" db="EMBL/GenBank/DDBJ databases">
        <title>A genome reference for cultivated species of the human gut microbiota.</title>
        <authorList>
            <person name="Zou Y."/>
            <person name="Xue W."/>
            <person name="Luo G."/>
        </authorList>
    </citation>
    <scope>NUCLEOTIDE SEQUENCE [LARGE SCALE GENOMIC DNA]</scope>
    <source>
        <strain evidence="8 9">AM25-21AC</strain>
    </source>
</reference>
<dbReference type="OrthoDB" id="9788068at2"/>
<dbReference type="InterPro" id="IPR037152">
    <property type="entry name" value="L-asparaginase_N_sf"/>
</dbReference>
<dbReference type="InterPro" id="IPR040919">
    <property type="entry name" value="Asparaginase_C"/>
</dbReference>
<feature type="binding site" evidence="4">
    <location>
        <begin position="89"/>
        <end position="90"/>
    </location>
    <ligand>
        <name>substrate</name>
    </ligand>
</feature>
<keyword evidence="2" id="KW-0378">Hydrolase</keyword>
<feature type="domain" description="Asparaginase/glutaminase C-terminal" evidence="7">
    <location>
        <begin position="207"/>
        <end position="322"/>
    </location>
</feature>
<evidence type="ECO:0000256" key="2">
    <source>
        <dbReference type="ARBA" id="ARBA00022801"/>
    </source>
</evidence>
<dbReference type="InterPro" id="IPR027473">
    <property type="entry name" value="L-asparaginase_C"/>
</dbReference>
<dbReference type="Proteomes" id="UP000283442">
    <property type="component" value="Unassembled WGS sequence"/>
</dbReference>
<evidence type="ECO:0000313" key="8">
    <source>
        <dbReference type="EMBL" id="RHF50960.1"/>
    </source>
</evidence>
<dbReference type="RefSeq" id="WP_118176433.1">
    <property type="nucleotide sequence ID" value="NZ_DAWCQS010000057.1"/>
</dbReference>
<dbReference type="CDD" id="cd08964">
    <property type="entry name" value="L-asparaginase_II"/>
    <property type="match status" value="1"/>
</dbReference>
<dbReference type="InterPro" id="IPR027475">
    <property type="entry name" value="Asparaginase/glutaminase_AS2"/>
</dbReference>
<evidence type="ECO:0000256" key="1">
    <source>
        <dbReference type="ARBA" id="ARBA00010518"/>
    </source>
</evidence>
<feature type="active site" description="O-isoaspartyl threonine intermediate" evidence="3">
    <location>
        <position position="12"/>
    </location>
</feature>
<comment type="caution">
    <text evidence="8">The sequence shown here is derived from an EMBL/GenBank/DDBJ whole genome shotgun (WGS) entry which is preliminary data.</text>
</comment>
<evidence type="ECO:0000259" key="6">
    <source>
        <dbReference type="Pfam" id="PF00710"/>
    </source>
</evidence>
<sequence>MKKIIAVTTGGTIAMKLDPKTGGLVPAVSGEDLLAAVPALQSVAKIEVVEESNVPSGHITPQMMFDLAKTIDKLAQRPDVDGFVVTHGTDTLEETAYMLDMTLHTEKPVCVTGAMRGASDTSWDGPGNILAAVKTAASDDAVGQGVLVVLNDVIHAAREVTKTHSVNTDTFQSPWWGPIGHVYFDRVVFKRKSVSRQKIQPNELVPDVYLIKSVAGMDDFLFKCLIEKGVSGIVVEAFGCGNVPLGVRKGIFEARSAGIPVVLATRVFAGRVARVYSYMGSAGEMYSHGIILAEELSGQKARLKLMLALGITKDNEKLREIFQQ</sequence>